<keyword evidence="2" id="KW-1185">Reference proteome</keyword>
<sequence>MRFTDDELLSMAMDAEAPVPVVLSTVDLADADAVLASAVRGQRSLAVRGLVSADRVDQGVAEVQRAMGAPARFTVFAGNRELDRVIGLPATTWLPLRDGLVRLEEEAVGTFTVLDDTVDDAMDEITAFFDAAREATADGDSAGPELWICLAAVTRAGVAGMSARTGQLSATTITPNGEVSTESRDFATAHDLVRDLLASAVPAEDAT</sequence>
<dbReference type="Proteomes" id="UP001201161">
    <property type="component" value="Unassembled WGS sequence"/>
</dbReference>
<gene>
    <name evidence="1" type="ORF">L2K70_12765</name>
</gene>
<proteinExistence type="predicted"/>
<reference evidence="1 2" key="1">
    <citation type="submission" date="2022-01" db="EMBL/GenBank/DDBJ databases">
        <title>Nocardioides sp. nov., an actinomycete isolated from mining soil.</title>
        <authorList>
            <person name="Liu L."/>
        </authorList>
    </citation>
    <scope>NUCLEOTIDE SEQUENCE [LARGE SCALE GENOMIC DNA]</scope>
    <source>
        <strain evidence="1 2">KLBMP 9356</strain>
    </source>
</reference>
<dbReference type="RefSeq" id="WP_236402504.1">
    <property type="nucleotide sequence ID" value="NZ_JAKJHZ010000007.1"/>
</dbReference>
<dbReference type="EMBL" id="JAKJHZ010000007">
    <property type="protein sequence ID" value="MCF6378476.1"/>
    <property type="molecule type" value="Genomic_DNA"/>
</dbReference>
<name>A0ABS9HBE3_9ACTN</name>
<evidence type="ECO:0000313" key="2">
    <source>
        <dbReference type="Proteomes" id="UP001201161"/>
    </source>
</evidence>
<accession>A0ABS9HBE3</accession>
<organism evidence="1 2">
    <name type="scientific">Nocardioides potassii</name>
    <dbReference type="NCBI Taxonomy" id="2911371"/>
    <lineage>
        <taxon>Bacteria</taxon>
        <taxon>Bacillati</taxon>
        <taxon>Actinomycetota</taxon>
        <taxon>Actinomycetes</taxon>
        <taxon>Propionibacteriales</taxon>
        <taxon>Nocardioidaceae</taxon>
        <taxon>Nocardioides</taxon>
    </lineage>
</organism>
<comment type="caution">
    <text evidence="1">The sequence shown here is derived from an EMBL/GenBank/DDBJ whole genome shotgun (WGS) entry which is preliminary data.</text>
</comment>
<protein>
    <submittedName>
        <fullName evidence="1">Uncharacterized protein</fullName>
    </submittedName>
</protein>
<evidence type="ECO:0000313" key="1">
    <source>
        <dbReference type="EMBL" id="MCF6378476.1"/>
    </source>
</evidence>